<dbReference type="Proteomes" id="UP000887581">
    <property type="component" value="Unplaced"/>
</dbReference>
<proteinExistence type="predicted"/>
<sequence length="311" mass="36297">MLRTYKNLFNLQPAGVFFMRYEGGIPSIKETKKSDDDYHPSKYTILGNKRVDPMHYTDRKVGRGYWHFSNVVFHSRPKIHPKSVKGIKRNLYIIFGLLFGMCIDYNWLGHQIKELTINFRPEAADCNSRDTENVDLYQSNRIIMSTANRSDKENKKSYRRRRIIKYENRLRKCSSPEKIFRYFAALKAKTLNDGTSRIFKIYITHEDFVRPLTSGLMQPHGLGHNKFITYEPDVIRILVLVQFLHHYMDAGDLLDKVIEVPARIKLKGRPFEGAKIKNSNQCKQQPTEVCFLGGLTKQTTCKGEGCRHVRQ</sequence>
<keyword evidence="1" id="KW-1133">Transmembrane helix</keyword>
<protein>
    <submittedName>
        <fullName evidence="3">Uncharacterized protein</fullName>
    </submittedName>
</protein>
<evidence type="ECO:0000256" key="1">
    <source>
        <dbReference type="SAM" id="Phobius"/>
    </source>
</evidence>
<keyword evidence="1" id="KW-0812">Transmembrane</keyword>
<feature type="transmembrane region" description="Helical" evidence="1">
    <location>
        <begin position="91"/>
        <end position="108"/>
    </location>
</feature>
<evidence type="ECO:0000313" key="3">
    <source>
        <dbReference type="WBParaSite" id="sdigi.contig10.g1119.t1"/>
    </source>
</evidence>
<keyword evidence="1" id="KW-0472">Membrane</keyword>
<dbReference type="WBParaSite" id="sdigi.contig10.g1119.t1">
    <property type="protein sequence ID" value="sdigi.contig10.g1119.t1"/>
    <property type="gene ID" value="sdigi.contig10.g1119"/>
</dbReference>
<evidence type="ECO:0000313" key="2">
    <source>
        <dbReference type="Proteomes" id="UP000887581"/>
    </source>
</evidence>
<reference evidence="3" key="1">
    <citation type="submission" date="2022-11" db="UniProtKB">
        <authorList>
            <consortium name="WormBaseParasite"/>
        </authorList>
    </citation>
    <scope>IDENTIFICATION</scope>
</reference>
<name>A0A915PCD0_9BILA</name>
<dbReference type="AlphaFoldDB" id="A0A915PCD0"/>
<accession>A0A915PCD0</accession>
<keyword evidence="2" id="KW-1185">Reference proteome</keyword>
<organism evidence="2 3">
    <name type="scientific">Setaria digitata</name>
    <dbReference type="NCBI Taxonomy" id="48799"/>
    <lineage>
        <taxon>Eukaryota</taxon>
        <taxon>Metazoa</taxon>
        <taxon>Ecdysozoa</taxon>
        <taxon>Nematoda</taxon>
        <taxon>Chromadorea</taxon>
        <taxon>Rhabditida</taxon>
        <taxon>Spirurina</taxon>
        <taxon>Spiruromorpha</taxon>
        <taxon>Filarioidea</taxon>
        <taxon>Setariidae</taxon>
        <taxon>Setaria</taxon>
    </lineage>
</organism>